<evidence type="ECO:0000256" key="1">
    <source>
        <dbReference type="SAM" id="SignalP"/>
    </source>
</evidence>
<keyword evidence="1" id="KW-0732">Signal</keyword>
<accession>A0A9X1SHU8</accession>
<name>A0A9X1SHU8_9BACT</name>
<reference evidence="2" key="1">
    <citation type="submission" date="2021-11" db="EMBL/GenBank/DDBJ databases">
        <title>Genome sequence.</title>
        <authorList>
            <person name="Sun Q."/>
        </authorList>
    </citation>
    <scope>NUCLEOTIDE SEQUENCE</scope>
    <source>
        <strain evidence="2">JC732</strain>
    </source>
</reference>
<dbReference type="GO" id="GO:0004180">
    <property type="term" value="F:carboxypeptidase activity"/>
    <property type="evidence" value="ECO:0007669"/>
    <property type="project" value="UniProtKB-KW"/>
</dbReference>
<dbReference type="RefSeq" id="WP_230221113.1">
    <property type="nucleotide sequence ID" value="NZ_JAJKFT010000010.1"/>
</dbReference>
<feature type="chain" id="PRO_5040916058" evidence="1">
    <location>
        <begin position="17"/>
        <end position="133"/>
    </location>
</feature>
<organism evidence="2 3">
    <name type="scientific">Blastopirellula sediminis</name>
    <dbReference type="NCBI Taxonomy" id="2894196"/>
    <lineage>
        <taxon>Bacteria</taxon>
        <taxon>Pseudomonadati</taxon>
        <taxon>Planctomycetota</taxon>
        <taxon>Planctomycetia</taxon>
        <taxon>Pirellulales</taxon>
        <taxon>Pirellulaceae</taxon>
        <taxon>Blastopirellula</taxon>
    </lineage>
</organism>
<dbReference type="AlphaFoldDB" id="A0A9X1SHU8"/>
<keyword evidence="2" id="KW-0121">Carboxypeptidase</keyword>
<dbReference type="EMBL" id="JAJKFT010000010">
    <property type="protein sequence ID" value="MCC9630191.1"/>
    <property type="molecule type" value="Genomic_DNA"/>
</dbReference>
<protein>
    <submittedName>
        <fullName evidence="2">Carboxypeptidase-like regulatory domain-containing protein</fullName>
    </submittedName>
</protein>
<dbReference type="Proteomes" id="UP001139103">
    <property type="component" value="Unassembled WGS sequence"/>
</dbReference>
<sequence length="133" mass="13861">MFKRISVLVFAGLVAAAVGCGGSESKMGGVSGTVTLDGKPAADLQVTFTPQKGRPSSGVTDAEGKYELFYIRDQRGAEPGSHVVSITTVAKSSPDPGPPQFVEKVPSKYNVKTTLSADVAKGPNTIDFKLESK</sequence>
<feature type="signal peptide" evidence="1">
    <location>
        <begin position="1"/>
        <end position="16"/>
    </location>
</feature>
<keyword evidence="3" id="KW-1185">Reference proteome</keyword>
<evidence type="ECO:0000313" key="3">
    <source>
        <dbReference type="Proteomes" id="UP001139103"/>
    </source>
</evidence>
<dbReference type="PROSITE" id="PS51257">
    <property type="entry name" value="PROKAR_LIPOPROTEIN"/>
    <property type="match status" value="1"/>
</dbReference>
<comment type="caution">
    <text evidence="2">The sequence shown here is derived from an EMBL/GenBank/DDBJ whole genome shotgun (WGS) entry which is preliminary data.</text>
</comment>
<evidence type="ECO:0000313" key="2">
    <source>
        <dbReference type="EMBL" id="MCC9630191.1"/>
    </source>
</evidence>
<keyword evidence="2" id="KW-0378">Hydrolase</keyword>
<gene>
    <name evidence="2" type="ORF">LOC68_17490</name>
</gene>
<proteinExistence type="predicted"/>
<keyword evidence="2" id="KW-0645">Protease</keyword>